<proteinExistence type="predicted"/>
<dbReference type="EMBL" id="BARW01040005">
    <property type="protein sequence ID" value="GAJ24016.1"/>
    <property type="molecule type" value="Genomic_DNA"/>
</dbReference>
<protein>
    <recommendedName>
        <fullName evidence="2">Glycosyl transferase family 28 C-terminal domain-containing protein</fullName>
    </recommendedName>
</protein>
<feature type="non-terminal residue" evidence="1">
    <location>
        <position position="1"/>
    </location>
</feature>
<gene>
    <name evidence="1" type="ORF">S12H4_60677</name>
</gene>
<dbReference type="SUPFAM" id="SSF53756">
    <property type="entry name" value="UDP-Glycosyltransferase/glycogen phosphorylase"/>
    <property type="match status" value="1"/>
</dbReference>
<sequence>KKNAAILIRDKELSGPRLAREILFLLKDKKRLITMGENSKILAQPGAAEKVAECILKLIKC</sequence>
<name>X1VXV7_9ZZZZ</name>
<reference evidence="1" key="1">
    <citation type="journal article" date="2014" name="Front. Microbiol.">
        <title>High frequency of phylogenetically diverse reductive dehalogenase-homologous genes in deep subseafloor sedimentary metagenomes.</title>
        <authorList>
            <person name="Kawai M."/>
            <person name="Futagami T."/>
            <person name="Toyoda A."/>
            <person name="Takaki Y."/>
            <person name="Nishi S."/>
            <person name="Hori S."/>
            <person name="Arai W."/>
            <person name="Tsubouchi T."/>
            <person name="Morono Y."/>
            <person name="Uchiyama I."/>
            <person name="Ito T."/>
            <person name="Fujiyama A."/>
            <person name="Inagaki F."/>
            <person name="Takami H."/>
        </authorList>
    </citation>
    <scope>NUCLEOTIDE SEQUENCE</scope>
    <source>
        <strain evidence="1">Expedition CK06-06</strain>
    </source>
</reference>
<accession>X1VXV7</accession>
<dbReference type="AlphaFoldDB" id="X1VXV7"/>
<evidence type="ECO:0008006" key="2">
    <source>
        <dbReference type="Google" id="ProtNLM"/>
    </source>
</evidence>
<comment type="caution">
    <text evidence="1">The sequence shown here is derived from an EMBL/GenBank/DDBJ whole genome shotgun (WGS) entry which is preliminary data.</text>
</comment>
<dbReference type="Gene3D" id="3.40.50.2000">
    <property type="entry name" value="Glycogen Phosphorylase B"/>
    <property type="match status" value="1"/>
</dbReference>
<evidence type="ECO:0000313" key="1">
    <source>
        <dbReference type="EMBL" id="GAJ24016.1"/>
    </source>
</evidence>
<organism evidence="1">
    <name type="scientific">marine sediment metagenome</name>
    <dbReference type="NCBI Taxonomy" id="412755"/>
    <lineage>
        <taxon>unclassified sequences</taxon>
        <taxon>metagenomes</taxon>
        <taxon>ecological metagenomes</taxon>
    </lineage>
</organism>